<organism evidence="13 14">
    <name type="scientific">Halomonas tibetensis</name>
    <dbReference type="NCBI Taxonomy" id="2259590"/>
    <lineage>
        <taxon>Bacteria</taxon>
        <taxon>Pseudomonadati</taxon>
        <taxon>Pseudomonadota</taxon>
        <taxon>Gammaproteobacteria</taxon>
        <taxon>Oceanospirillales</taxon>
        <taxon>Halomonadaceae</taxon>
        <taxon>Halomonas</taxon>
    </lineage>
</organism>
<keyword evidence="4" id="KW-0488">Methylation</keyword>
<dbReference type="EMBL" id="JBHRSQ010000039">
    <property type="protein sequence ID" value="MFC2993481.1"/>
    <property type="molecule type" value="Genomic_DNA"/>
</dbReference>
<reference evidence="14" key="1">
    <citation type="journal article" date="2019" name="Int. J. Syst. Evol. Microbiol.">
        <title>The Global Catalogue of Microorganisms (GCM) 10K type strain sequencing project: providing services to taxonomists for standard genome sequencing and annotation.</title>
        <authorList>
            <consortium name="The Broad Institute Genomics Platform"/>
            <consortium name="The Broad Institute Genome Sequencing Center for Infectious Disease"/>
            <person name="Wu L."/>
            <person name="Ma J."/>
        </authorList>
    </citation>
    <scope>NUCLEOTIDE SEQUENCE [LARGE SCALE GENOMIC DNA]</scope>
    <source>
        <strain evidence="14">KCTC 52660</strain>
    </source>
</reference>
<keyword evidence="6 11" id="KW-0812">Transmembrane</keyword>
<protein>
    <recommendedName>
        <fullName evidence="2">Type II secretion system protein H</fullName>
    </recommendedName>
    <alternativeName>
        <fullName evidence="10">General secretion pathway protein H</fullName>
    </alternativeName>
</protein>
<keyword evidence="7 11" id="KW-1133">Transmembrane helix</keyword>
<feature type="domain" description="General secretion pathway GspH" evidence="12">
    <location>
        <begin position="48"/>
        <end position="139"/>
    </location>
</feature>
<evidence type="ECO:0000256" key="3">
    <source>
        <dbReference type="ARBA" id="ARBA00022475"/>
    </source>
</evidence>
<keyword evidence="8 11" id="KW-0472">Membrane</keyword>
<dbReference type="Pfam" id="PF07963">
    <property type="entry name" value="N_methyl"/>
    <property type="match status" value="1"/>
</dbReference>
<evidence type="ECO:0000256" key="2">
    <source>
        <dbReference type="ARBA" id="ARBA00021549"/>
    </source>
</evidence>
<feature type="transmembrane region" description="Helical" evidence="11">
    <location>
        <begin position="12"/>
        <end position="32"/>
    </location>
</feature>
<evidence type="ECO:0000259" key="12">
    <source>
        <dbReference type="Pfam" id="PF12019"/>
    </source>
</evidence>
<dbReference type="RefSeq" id="WP_379761153.1">
    <property type="nucleotide sequence ID" value="NZ_JBHRSQ010000039.1"/>
</dbReference>
<gene>
    <name evidence="13" type="ORF">ACFODV_15780</name>
</gene>
<evidence type="ECO:0000256" key="1">
    <source>
        <dbReference type="ARBA" id="ARBA00004377"/>
    </source>
</evidence>
<evidence type="ECO:0000256" key="4">
    <source>
        <dbReference type="ARBA" id="ARBA00022481"/>
    </source>
</evidence>
<dbReference type="InterPro" id="IPR045584">
    <property type="entry name" value="Pilin-like"/>
</dbReference>
<evidence type="ECO:0000313" key="13">
    <source>
        <dbReference type="EMBL" id="MFC2993481.1"/>
    </source>
</evidence>
<dbReference type="Pfam" id="PF12019">
    <property type="entry name" value="GspH"/>
    <property type="match status" value="1"/>
</dbReference>
<dbReference type="InterPro" id="IPR012902">
    <property type="entry name" value="N_methyl_site"/>
</dbReference>
<dbReference type="Gene3D" id="3.30.700.10">
    <property type="entry name" value="Glycoprotein, Type 4 Pilin"/>
    <property type="match status" value="1"/>
</dbReference>
<evidence type="ECO:0000256" key="7">
    <source>
        <dbReference type="ARBA" id="ARBA00022989"/>
    </source>
</evidence>
<evidence type="ECO:0000256" key="10">
    <source>
        <dbReference type="ARBA" id="ARBA00030775"/>
    </source>
</evidence>
<evidence type="ECO:0000256" key="9">
    <source>
        <dbReference type="ARBA" id="ARBA00025772"/>
    </source>
</evidence>
<keyword evidence="3" id="KW-1003">Cell membrane</keyword>
<keyword evidence="5" id="KW-0997">Cell inner membrane</keyword>
<dbReference type="NCBIfam" id="TIGR02532">
    <property type="entry name" value="IV_pilin_GFxxxE"/>
    <property type="match status" value="1"/>
</dbReference>
<dbReference type="SUPFAM" id="SSF54523">
    <property type="entry name" value="Pili subunits"/>
    <property type="match status" value="1"/>
</dbReference>
<accession>A0ABV7B982</accession>
<comment type="subcellular location">
    <subcellularLocation>
        <location evidence="1">Cell inner membrane</location>
        <topology evidence="1">Single-pass membrane protein</topology>
    </subcellularLocation>
</comment>
<evidence type="ECO:0000256" key="11">
    <source>
        <dbReference type="SAM" id="Phobius"/>
    </source>
</evidence>
<name>A0ABV7B982_9GAMM</name>
<evidence type="ECO:0000256" key="6">
    <source>
        <dbReference type="ARBA" id="ARBA00022692"/>
    </source>
</evidence>
<proteinExistence type="inferred from homology"/>
<evidence type="ECO:0000313" key="14">
    <source>
        <dbReference type="Proteomes" id="UP001595386"/>
    </source>
</evidence>
<keyword evidence="14" id="KW-1185">Reference proteome</keyword>
<comment type="caution">
    <text evidence="13">The sequence shown here is derived from an EMBL/GenBank/DDBJ whole genome shotgun (WGS) entry which is preliminary data.</text>
</comment>
<evidence type="ECO:0000256" key="5">
    <source>
        <dbReference type="ARBA" id="ARBA00022519"/>
    </source>
</evidence>
<dbReference type="Proteomes" id="UP001595386">
    <property type="component" value="Unassembled WGS sequence"/>
</dbReference>
<dbReference type="InterPro" id="IPR022346">
    <property type="entry name" value="T2SS_GspH"/>
</dbReference>
<comment type="similarity">
    <text evidence="9">Belongs to the GSP H family.</text>
</comment>
<evidence type="ECO:0000256" key="8">
    <source>
        <dbReference type="ARBA" id="ARBA00023136"/>
    </source>
</evidence>
<sequence length="143" mass="15233">MLVKPVMRKRGFTLVELIITVAVIAIVATIAIPNFQSVLNSSKLRGDVNEVLAALNYARAEAIKCRGDVELSISGDPWGLTVTSEDLCTMMRPLDGVGNFGVEGDVEIVFDRLGRAPGCTSGGCAIVIDSRTITVSPSGYIEF</sequence>
<dbReference type="PROSITE" id="PS00409">
    <property type="entry name" value="PROKAR_NTER_METHYL"/>
    <property type="match status" value="1"/>
</dbReference>